<dbReference type="PANTHER" id="PTHR44846:SF17">
    <property type="entry name" value="GNTR-FAMILY TRANSCRIPTIONAL REGULATOR"/>
    <property type="match status" value="1"/>
</dbReference>
<dbReference type="PRINTS" id="PR00035">
    <property type="entry name" value="HTHGNTR"/>
</dbReference>
<dbReference type="SMART" id="SM00345">
    <property type="entry name" value="HTH_GNTR"/>
    <property type="match status" value="1"/>
</dbReference>
<reference evidence="6" key="1">
    <citation type="submission" date="2021-10" db="EMBL/GenBank/DDBJ databases">
        <title>Streptomyces nigrumlapis sp.nov.,an antimicrobial producing actinobacterium isolated from Black Gobi rocks.</title>
        <authorList>
            <person name="Wen Y."/>
            <person name="Zhang W."/>
            <person name="Liu X.G."/>
        </authorList>
    </citation>
    <scope>NUCLEOTIDE SEQUENCE</scope>
    <source>
        <strain evidence="6">ST13-2-2</strain>
    </source>
</reference>
<dbReference type="SMART" id="SM00866">
    <property type="entry name" value="UTRA"/>
    <property type="match status" value="1"/>
</dbReference>
<feature type="region of interest" description="Disordered" evidence="4">
    <location>
        <begin position="75"/>
        <end position="102"/>
    </location>
</feature>
<dbReference type="Gene3D" id="1.10.10.10">
    <property type="entry name" value="Winged helix-like DNA-binding domain superfamily/Winged helix DNA-binding domain"/>
    <property type="match status" value="1"/>
</dbReference>
<dbReference type="PROSITE" id="PS50949">
    <property type="entry name" value="HTH_GNTR"/>
    <property type="match status" value="1"/>
</dbReference>
<organism evidence="6 7">
    <name type="scientific">Streptomyces halobius</name>
    <dbReference type="NCBI Taxonomy" id="2879846"/>
    <lineage>
        <taxon>Bacteria</taxon>
        <taxon>Bacillati</taxon>
        <taxon>Actinomycetota</taxon>
        <taxon>Actinomycetes</taxon>
        <taxon>Kitasatosporales</taxon>
        <taxon>Streptomycetaceae</taxon>
        <taxon>Streptomyces</taxon>
    </lineage>
</organism>
<dbReference type="PANTHER" id="PTHR44846">
    <property type="entry name" value="MANNOSYL-D-GLYCERATE TRANSPORT/METABOLISM SYSTEM REPRESSOR MNGR-RELATED"/>
    <property type="match status" value="1"/>
</dbReference>
<protein>
    <submittedName>
        <fullName evidence="6">GntR family transcriptional regulator</fullName>
    </submittedName>
</protein>
<dbReference type="InterPro" id="IPR036388">
    <property type="entry name" value="WH-like_DNA-bd_sf"/>
</dbReference>
<dbReference type="SUPFAM" id="SSF64288">
    <property type="entry name" value="Chorismate lyase-like"/>
    <property type="match status" value="1"/>
</dbReference>
<proteinExistence type="predicted"/>
<dbReference type="Gene3D" id="3.40.1410.10">
    <property type="entry name" value="Chorismate lyase-like"/>
    <property type="match status" value="1"/>
</dbReference>
<keyword evidence="7" id="KW-1185">Reference proteome</keyword>
<dbReference type="InterPro" id="IPR028978">
    <property type="entry name" value="Chorismate_lyase_/UTRA_dom_sf"/>
</dbReference>
<name>A0ABY4MAG1_9ACTN</name>
<dbReference type="InterPro" id="IPR000524">
    <property type="entry name" value="Tscrpt_reg_HTH_GntR"/>
</dbReference>
<keyword evidence="1" id="KW-0805">Transcription regulation</keyword>
<dbReference type="Proteomes" id="UP000830115">
    <property type="component" value="Chromosome"/>
</dbReference>
<dbReference type="EMBL" id="CP086322">
    <property type="protein sequence ID" value="UQA94398.1"/>
    <property type="molecule type" value="Genomic_DNA"/>
</dbReference>
<evidence type="ECO:0000256" key="3">
    <source>
        <dbReference type="ARBA" id="ARBA00023163"/>
    </source>
</evidence>
<dbReference type="CDD" id="cd07377">
    <property type="entry name" value="WHTH_GntR"/>
    <property type="match status" value="1"/>
</dbReference>
<evidence type="ECO:0000259" key="5">
    <source>
        <dbReference type="PROSITE" id="PS50949"/>
    </source>
</evidence>
<evidence type="ECO:0000256" key="1">
    <source>
        <dbReference type="ARBA" id="ARBA00023015"/>
    </source>
</evidence>
<evidence type="ECO:0000313" key="6">
    <source>
        <dbReference type="EMBL" id="UQA94398.1"/>
    </source>
</evidence>
<dbReference type="Pfam" id="PF07702">
    <property type="entry name" value="UTRA"/>
    <property type="match status" value="1"/>
</dbReference>
<dbReference type="SUPFAM" id="SSF46785">
    <property type="entry name" value="Winged helix' DNA-binding domain"/>
    <property type="match status" value="1"/>
</dbReference>
<accession>A0ABY4MAG1</accession>
<keyword evidence="2" id="KW-0238">DNA-binding</keyword>
<keyword evidence="3" id="KW-0804">Transcription</keyword>
<evidence type="ECO:0000313" key="7">
    <source>
        <dbReference type="Proteomes" id="UP000830115"/>
    </source>
</evidence>
<sequence length="242" mass="26368">MPQLKYEQIAESLRARIADGEFAPGQFLPSSRDLCEQWRVSRATAIKAMEILRGDGLVIPHQGRGFTVTETPLARPAGSRRAGTSRTTGGRPFRRLGNPEMLTPPAHIADALTLSPRQKALHRARLVLNDDGTPMSYVVAWFPPDIAEVCPRLAQSGPIAEGTTHYVRRETGRGPVQGTDITTVRLATKHEAELLGVKRPAAVAVDLHTAHDQHGSALVCEEGVTPSALWKRTDTYPMGEES</sequence>
<feature type="compositionally biased region" description="Low complexity" evidence="4">
    <location>
        <begin position="77"/>
        <end position="91"/>
    </location>
</feature>
<dbReference type="InterPro" id="IPR036390">
    <property type="entry name" value="WH_DNA-bd_sf"/>
</dbReference>
<dbReference type="Pfam" id="PF00392">
    <property type="entry name" value="GntR"/>
    <property type="match status" value="1"/>
</dbReference>
<evidence type="ECO:0000256" key="4">
    <source>
        <dbReference type="SAM" id="MobiDB-lite"/>
    </source>
</evidence>
<dbReference type="InterPro" id="IPR050679">
    <property type="entry name" value="Bact_HTH_transcr_reg"/>
</dbReference>
<gene>
    <name evidence="6" type="ORF">K9S39_23295</name>
</gene>
<evidence type="ECO:0000256" key="2">
    <source>
        <dbReference type="ARBA" id="ARBA00023125"/>
    </source>
</evidence>
<dbReference type="InterPro" id="IPR011663">
    <property type="entry name" value="UTRA"/>
</dbReference>
<feature type="domain" description="HTH gntR-type" evidence="5">
    <location>
        <begin position="3"/>
        <end position="71"/>
    </location>
</feature>